<evidence type="ECO:0000313" key="9">
    <source>
        <dbReference type="EMBL" id="PEG55989.1"/>
    </source>
</evidence>
<dbReference type="InterPro" id="IPR013786">
    <property type="entry name" value="AcylCoA_DH/ox_N"/>
</dbReference>
<evidence type="ECO:0000256" key="5">
    <source>
        <dbReference type="ARBA" id="ARBA00023002"/>
    </source>
</evidence>
<dbReference type="GO" id="GO:0005886">
    <property type="term" value="C:plasma membrane"/>
    <property type="evidence" value="ECO:0007669"/>
    <property type="project" value="TreeGrafter"/>
</dbReference>
<dbReference type="InterPro" id="IPR046373">
    <property type="entry name" value="Acyl-CoA_Oxase/DH_mid-dom_sf"/>
</dbReference>
<dbReference type="Gene3D" id="1.20.140.10">
    <property type="entry name" value="Butyryl-CoA Dehydrogenase, subunit A, domain 3"/>
    <property type="match status" value="2"/>
</dbReference>
<feature type="domain" description="Acyl-CoA dehydrogenase/oxidase N-terminal" evidence="8">
    <location>
        <begin position="56"/>
        <end position="143"/>
    </location>
</feature>
<evidence type="ECO:0000256" key="3">
    <source>
        <dbReference type="ARBA" id="ARBA00022630"/>
    </source>
</evidence>
<sequence length="760" mass="80481">MSTADHSLPRYGSHGAHCHDRGRLDVPTLALLEHVLVGSAAFSPNGEEQSVSATITDEQSAAREMVRSWAASSGSIAGARNVELGDPDAWRAPYGGFAQLGIFGVAVAEEFGGAGSTVADLCSMLDEAAAALVPGPVATTALATLLLTGDDAEVLEALVAGERTAGAALRAELRVDGDRVSGVVEQVLGADPAGLLLLPAGDRVLLVDAAAGGVQVQPLEATDFSVPLARVTLESAPARVLPVSRQRFEDVAATVLAAEAAGLARWALNVATEYAKVREQFGKPIGSFQAIKHMCAEMLLRSEQVSVSAADAARAAGESGQDSAEQLSVAAAVAAASGIDAAQANAKDCIQVLGGIGITWEHDAHLYLRRAYGISHFLGGRRRWLRRVAELTQQGVRRELRIDLESVADLRPEISAAVAAVAAQPVENRQVALAEAGLQAPHWPKPHGRNASPAEQLLIDQELANAKVERPDLVIGWWAIPTILEHGSPAQIEQFVPATLRGELKWCQLFSEPGAGSDLAALRTKAERAEVDGKPGWKLTGQKVWTSSAKQAHWGVCLARTDPTAPKHKGITYFLIDMRWPGIDIRPLREITGDELFNEVFFDEVFVPDEMVVGTVNDGWRLARTTLTNERVAMAGGTALGNPMEELLAAVRRNGIDPADQDRLGGLILAAQVGSLLDQRIAQLAVDGQDTGAQASARKLIGVRYRQGLAEFHMELSEGGGAVLNQAVHTFLNTRCLTIAGGTEQILLTVAGERLLGLPR</sequence>
<dbReference type="SUPFAM" id="SSF56645">
    <property type="entry name" value="Acyl-CoA dehydrogenase NM domain-like"/>
    <property type="match status" value="2"/>
</dbReference>
<dbReference type="InterPro" id="IPR009100">
    <property type="entry name" value="AcylCoA_DH/oxidase_NM_dom_sf"/>
</dbReference>
<dbReference type="Proteomes" id="UP000220340">
    <property type="component" value="Unassembled WGS sequence"/>
</dbReference>
<dbReference type="GO" id="GO:0016627">
    <property type="term" value="F:oxidoreductase activity, acting on the CH-CH group of donors"/>
    <property type="evidence" value="ECO:0007669"/>
    <property type="project" value="InterPro"/>
</dbReference>
<comment type="caution">
    <text evidence="9">The sequence shown here is derived from an EMBL/GenBank/DDBJ whole genome shotgun (WGS) entry which is preliminary data.</text>
</comment>
<evidence type="ECO:0000259" key="6">
    <source>
        <dbReference type="Pfam" id="PF00441"/>
    </source>
</evidence>
<dbReference type="AlphaFoldDB" id="A0A2A7NZI7"/>
<dbReference type="InterPro" id="IPR037069">
    <property type="entry name" value="AcylCoA_DH/ox_N_sf"/>
</dbReference>
<dbReference type="Pfam" id="PF02771">
    <property type="entry name" value="Acyl-CoA_dh_N"/>
    <property type="match status" value="1"/>
</dbReference>
<dbReference type="PANTHER" id="PTHR43292">
    <property type="entry name" value="ACYL-COA DEHYDROGENASE"/>
    <property type="match status" value="1"/>
</dbReference>
<feature type="domain" description="Acyl-CoA dehydrogenase/oxidase C-terminal" evidence="6">
    <location>
        <begin position="617"/>
        <end position="756"/>
    </location>
</feature>
<dbReference type="Pfam" id="PF00441">
    <property type="entry name" value="Acyl-CoA_dh_1"/>
    <property type="match status" value="2"/>
</dbReference>
<dbReference type="EMBL" id="PDCR01000003">
    <property type="protein sequence ID" value="PEG55989.1"/>
    <property type="molecule type" value="Genomic_DNA"/>
</dbReference>
<evidence type="ECO:0000256" key="1">
    <source>
        <dbReference type="ARBA" id="ARBA00001974"/>
    </source>
</evidence>
<evidence type="ECO:0000313" key="10">
    <source>
        <dbReference type="Proteomes" id="UP000220340"/>
    </source>
</evidence>
<gene>
    <name evidence="9" type="ORF">CRI78_03125</name>
</gene>
<evidence type="ECO:0000256" key="2">
    <source>
        <dbReference type="ARBA" id="ARBA00009347"/>
    </source>
</evidence>
<dbReference type="InterPro" id="IPR009075">
    <property type="entry name" value="AcylCo_DH/oxidase_C"/>
</dbReference>
<organism evidence="9 10">
    <name type="scientific">Mycolicibacterium diernhoferi</name>
    <dbReference type="NCBI Taxonomy" id="1801"/>
    <lineage>
        <taxon>Bacteria</taxon>
        <taxon>Bacillati</taxon>
        <taxon>Actinomycetota</taxon>
        <taxon>Actinomycetes</taxon>
        <taxon>Mycobacteriales</taxon>
        <taxon>Mycobacteriaceae</taxon>
        <taxon>Mycolicibacterium</taxon>
    </lineage>
</organism>
<reference evidence="9 10" key="1">
    <citation type="submission" date="2017-10" db="EMBL/GenBank/DDBJ databases">
        <title>The new phylogeny of genus Mycobacterium.</title>
        <authorList>
            <person name="Tortoli E."/>
            <person name="Trovato A."/>
            <person name="Cirillo D.M."/>
        </authorList>
    </citation>
    <scope>NUCLEOTIDE SEQUENCE [LARGE SCALE GENOMIC DNA]</scope>
    <source>
        <strain evidence="9 10">IP141170001</strain>
    </source>
</reference>
<dbReference type="Gene3D" id="2.40.110.10">
    <property type="entry name" value="Butyryl-CoA Dehydrogenase, subunit A, domain 2"/>
    <property type="match status" value="1"/>
</dbReference>
<keyword evidence="4" id="KW-0274">FAD</keyword>
<feature type="domain" description="Acyl-CoA oxidase/dehydrogenase middle" evidence="7">
    <location>
        <begin position="507"/>
        <end position="604"/>
    </location>
</feature>
<keyword evidence="10" id="KW-1185">Reference proteome</keyword>
<feature type="domain" description="Acyl-CoA dehydrogenase/oxidase C-terminal" evidence="6">
    <location>
        <begin position="254"/>
        <end position="374"/>
    </location>
</feature>
<evidence type="ECO:0000259" key="8">
    <source>
        <dbReference type="Pfam" id="PF02771"/>
    </source>
</evidence>
<dbReference type="Pfam" id="PF02770">
    <property type="entry name" value="Acyl-CoA_dh_M"/>
    <property type="match status" value="1"/>
</dbReference>
<dbReference type="InterPro" id="IPR036250">
    <property type="entry name" value="AcylCo_DH-like_C"/>
</dbReference>
<proteinExistence type="inferred from homology"/>
<dbReference type="Gene3D" id="1.10.540.10">
    <property type="entry name" value="Acyl-CoA dehydrogenase/oxidase, N-terminal domain"/>
    <property type="match status" value="2"/>
</dbReference>
<keyword evidence="5" id="KW-0560">Oxidoreductase</keyword>
<dbReference type="OrthoDB" id="3964153at2"/>
<name>A0A2A7NZI7_9MYCO</name>
<protein>
    <submittedName>
        <fullName evidence="9">Acyl-CoA dehydrogenase</fullName>
    </submittedName>
</protein>
<accession>A0A2A7NZI7</accession>
<keyword evidence="3" id="KW-0285">Flavoprotein</keyword>
<dbReference type="InterPro" id="IPR006091">
    <property type="entry name" value="Acyl-CoA_Oxase/DH_mid-dom"/>
</dbReference>
<evidence type="ECO:0000259" key="7">
    <source>
        <dbReference type="Pfam" id="PF02770"/>
    </source>
</evidence>
<dbReference type="GO" id="GO:0050660">
    <property type="term" value="F:flavin adenine dinucleotide binding"/>
    <property type="evidence" value="ECO:0007669"/>
    <property type="project" value="InterPro"/>
</dbReference>
<comment type="cofactor">
    <cofactor evidence="1">
        <name>FAD</name>
        <dbReference type="ChEBI" id="CHEBI:57692"/>
    </cofactor>
</comment>
<dbReference type="PANTHER" id="PTHR43292:SF4">
    <property type="entry name" value="ACYL-COA DEHYDROGENASE FADE34"/>
    <property type="match status" value="1"/>
</dbReference>
<dbReference type="FunFam" id="2.40.110.10:FF:000011">
    <property type="entry name" value="Acyl-CoA dehydrogenase FadE34"/>
    <property type="match status" value="1"/>
</dbReference>
<dbReference type="InterPro" id="IPR052161">
    <property type="entry name" value="Mycobact_Acyl-CoA_DH"/>
</dbReference>
<dbReference type="SUPFAM" id="SSF47203">
    <property type="entry name" value="Acyl-CoA dehydrogenase C-terminal domain-like"/>
    <property type="match status" value="2"/>
</dbReference>
<evidence type="ECO:0000256" key="4">
    <source>
        <dbReference type="ARBA" id="ARBA00022827"/>
    </source>
</evidence>
<comment type="similarity">
    <text evidence="2">Belongs to the acyl-CoA dehydrogenase family.</text>
</comment>